<feature type="transmembrane region" description="Helical" evidence="8">
    <location>
        <begin position="359"/>
        <end position="380"/>
    </location>
</feature>
<organism evidence="9 10">
    <name type="scientific">Desulfuribacillus alkaliarsenatis</name>
    <dbReference type="NCBI Taxonomy" id="766136"/>
    <lineage>
        <taxon>Bacteria</taxon>
        <taxon>Bacillati</taxon>
        <taxon>Bacillota</taxon>
        <taxon>Desulfuribacillia</taxon>
        <taxon>Desulfuribacillales</taxon>
        <taxon>Desulfuribacillaceae</taxon>
        <taxon>Desulfuribacillus</taxon>
    </lineage>
</organism>
<comment type="caution">
    <text evidence="9">The sequence shown here is derived from an EMBL/GenBank/DDBJ whole genome shotgun (WGS) entry which is preliminary data.</text>
</comment>
<keyword evidence="10" id="KW-1185">Reference proteome</keyword>
<accession>A0A1E5G080</accession>
<evidence type="ECO:0000256" key="7">
    <source>
        <dbReference type="ARBA" id="ARBA00023136"/>
    </source>
</evidence>
<evidence type="ECO:0000313" key="10">
    <source>
        <dbReference type="Proteomes" id="UP000094296"/>
    </source>
</evidence>
<dbReference type="EMBL" id="MIJE01000032">
    <property type="protein sequence ID" value="OEF96190.1"/>
    <property type="molecule type" value="Genomic_DNA"/>
</dbReference>
<feature type="transmembrane region" description="Helical" evidence="8">
    <location>
        <begin position="294"/>
        <end position="314"/>
    </location>
</feature>
<feature type="transmembrane region" description="Helical" evidence="8">
    <location>
        <begin position="124"/>
        <end position="154"/>
    </location>
</feature>
<keyword evidence="3" id="KW-1003">Cell membrane</keyword>
<evidence type="ECO:0008006" key="11">
    <source>
        <dbReference type="Google" id="ProtNLM"/>
    </source>
</evidence>
<dbReference type="Pfam" id="PF02386">
    <property type="entry name" value="TrkH"/>
    <property type="match status" value="1"/>
</dbReference>
<feature type="transmembrane region" description="Helical" evidence="8">
    <location>
        <begin position="236"/>
        <end position="259"/>
    </location>
</feature>
<feature type="transmembrane region" description="Helical" evidence="8">
    <location>
        <begin position="76"/>
        <end position="103"/>
    </location>
</feature>
<feature type="transmembrane region" description="Helical" evidence="8">
    <location>
        <begin position="51"/>
        <end position="70"/>
    </location>
</feature>
<dbReference type="GO" id="GO:0030001">
    <property type="term" value="P:metal ion transport"/>
    <property type="evidence" value="ECO:0007669"/>
    <property type="project" value="UniProtKB-ARBA"/>
</dbReference>
<keyword evidence="7 8" id="KW-0472">Membrane</keyword>
<name>A0A1E5G080_9FIRM</name>
<evidence type="ECO:0000256" key="4">
    <source>
        <dbReference type="ARBA" id="ARBA00022692"/>
    </source>
</evidence>
<gene>
    <name evidence="9" type="ORF">BHF68_08460</name>
</gene>
<protein>
    <recommendedName>
        <fullName evidence="11">Ktr system potassium uptake protein D</fullName>
    </recommendedName>
</protein>
<evidence type="ECO:0000256" key="3">
    <source>
        <dbReference type="ARBA" id="ARBA00022475"/>
    </source>
</evidence>
<keyword evidence="5 8" id="KW-1133">Transmembrane helix</keyword>
<evidence type="ECO:0000256" key="5">
    <source>
        <dbReference type="ARBA" id="ARBA00022989"/>
    </source>
</evidence>
<feature type="transmembrane region" description="Helical" evidence="8">
    <location>
        <begin position="20"/>
        <end position="39"/>
    </location>
</feature>
<dbReference type="PANTHER" id="PTHR32024">
    <property type="entry name" value="TRK SYSTEM POTASSIUM UPTAKE PROTEIN TRKG-RELATED"/>
    <property type="match status" value="1"/>
</dbReference>
<dbReference type="RefSeq" id="WP_069643695.1">
    <property type="nucleotide sequence ID" value="NZ_MIJE01000032.1"/>
</dbReference>
<dbReference type="AlphaFoldDB" id="A0A1E5G080"/>
<proteinExistence type="predicted"/>
<sequence length="456" mass="50158">MRLELPLFNKIELTAPQFIVIIYAVATSISAIMLSLPWATKPGVDLSFVDILFTTVSAITVTGLTVTNTAESFTPFGVGVIAASMQAGGIGIMTLWTFVWVVLGKNIGLGYRQLIMVDQNRNQLMGLVKVIQLVFGFAIFIQFVGVVYFASIFYYRGYYPEIGQALYYAVFHAISAYTNGGFDIFGNSLIGFQNDYLVQSGSMVLIVLGAIGFPVLIEILSYIHSRFNKYQYRFSLFTKVTLFIYFLLLVLGAAGIWLIERAGVLADKAWHEQFFVSMFLSVTSRSGGLTTIDVTNLFVPTLFFVSILMFIGASPSSVGGGIRTTTFATLILAVRSFAMGKRHIHVFGKRLDDEDVLKSFVVFTTGVILIMGSILVINILEADNASLVNIAFEVTSAFGTCGLSTGVIPEFTNISKFILMVLMFIGRIGILAFLFAINHDKKPSNYKYPVEKIIVG</sequence>
<dbReference type="GO" id="GO:0005886">
    <property type="term" value="C:plasma membrane"/>
    <property type="evidence" value="ECO:0007669"/>
    <property type="project" value="UniProtKB-SubCell"/>
</dbReference>
<comment type="subcellular location">
    <subcellularLocation>
        <location evidence="1">Cell membrane</location>
        <topology evidence="1">Multi-pass membrane protein</topology>
    </subcellularLocation>
</comment>
<feature type="transmembrane region" description="Helical" evidence="8">
    <location>
        <begin position="202"/>
        <end position="224"/>
    </location>
</feature>
<keyword evidence="2" id="KW-0813">Transport</keyword>
<dbReference type="PANTHER" id="PTHR32024:SF4">
    <property type="entry name" value="KTR SYSTEM POTASSIUM UPTAKE PROTEIN D"/>
    <property type="match status" value="1"/>
</dbReference>
<dbReference type="Proteomes" id="UP000094296">
    <property type="component" value="Unassembled WGS sequence"/>
</dbReference>
<evidence type="ECO:0000256" key="2">
    <source>
        <dbReference type="ARBA" id="ARBA00022448"/>
    </source>
</evidence>
<dbReference type="OrthoDB" id="9810952at2"/>
<evidence type="ECO:0000256" key="6">
    <source>
        <dbReference type="ARBA" id="ARBA00023065"/>
    </source>
</evidence>
<reference evidence="9 10" key="1">
    <citation type="submission" date="2016-09" db="EMBL/GenBank/DDBJ databases">
        <title>Draft genome sequence for the type strain of Desulfuribacillus alkaliarsenatis AHT28, an obligately anaerobic, sulfidogenic bacterium isolated from Russian soda lake sediments.</title>
        <authorList>
            <person name="Abin C.A."/>
            <person name="Hollibaugh J.T."/>
        </authorList>
    </citation>
    <scope>NUCLEOTIDE SEQUENCE [LARGE SCALE GENOMIC DNA]</scope>
    <source>
        <strain evidence="9 10">AHT28</strain>
    </source>
</reference>
<evidence type="ECO:0000256" key="8">
    <source>
        <dbReference type="SAM" id="Phobius"/>
    </source>
</evidence>
<dbReference type="STRING" id="766136.BHF68_08460"/>
<dbReference type="InterPro" id="IPR003445">
    <property type="entry name" value="Cat_transpt"/>
</dbReference>
<dbReference type="GO" id="GO:0008324">
    <property type="term" value="F:monoatomic cation transmembrane transporter activity"/>
    <property type="evidence" value="ECO:0007669"/>
    <property type="project" value="InterPro"/>
</dbReference>
<feature type="transmembrane region" description="Helical" evidence="8">
    <location>
        <begin position="320"/>
        <end position="338"/>
    </location>
</feature>
<evidence type="ECO:0000256" key="1">
    <source>
        <dbReference type="ARBA" id="ARBA00004651"/>
    </source>
</evidence>
<keyword evidence="6" id="KW-0406">Ion transport</keyword>
<keyword evidence="4 8" id="KW-0812">Transmembrane</keyword>
<feature type="transmembrane region" description="Helical" evidence="8">
    <location>
        <begin position="417"/>
        <end position="437"/>
    </location>
</feature>
<evidence type="ECO:0000313" key="9">
    <source>
        <dbReference type="EMBL" id="OEF96190.1"/>
    </source>
</evidence>